<proteinExistence type="predicted"/>
<organism evidence="3 4">
    <name type="scientific">Streptomyces violaceus</name>
    <name type="common">Streptomyces venezuelae</name>
    <dbReference type="NCBI Taxonomy" id="1936"/>
    <lineage>
        <taxon>Bacteria</taxon>
        <taxon>Bacillati</taxon>
        <taxon>Actinomycetota</taxon>
        <taxon>Actinomycetes</taxon>
        <taxon>Kitasatosporales</taxon>
        <taxon>Streptomycetaceae</taxon>
        <taxon>Streptomyces</taxon>
    </lineage>
</organism>
<dbReference type="RefSeq" id="WP_328341168.1">
    <property type="nucleotide sequence ID" value="NZ_CP107906.1"/>
</dbReference>
<dbReference type="Pfam" id="PF04149">
    <property type="entry name" value="DUF397"/>
    <property type="match status" value="1"/>
</dbReference>
<name>A0ABZ1NV85_STRVL</name>
<keyword evidence="4" id="KW-1185">Reference proteome</keyword>
<dbReference type="EMBL" id="CP107906">
    <property type="protein sequence ID" value="WUG95651.1"/>
    <property type="molecule type" value="Genomic_DNA"/>
</dbReference>
<dbReference type="Proteomes" id="UP001341259">
    <property type="component" value="Chromosome"/>
</dbReference>
<accession>A0ABZ1NV85</accession>
<reference evidence="3 4" key="1">
    <citation type="submission" date="2022-10" db="EMBL/GenBank/DDBJ databases">
        <title>The complete genomes of actinobacterial strains from the NBC collection.</title>
        <authorList>
            <person name="Joergensen T.S."/>
            <person name="Alvarez Arevalo M."/>
            <person name="Sterndorff E.B."/>
            <person name="Faurdal D."/>
            <person name="Vuksanovic O."/>
            <person name="Mourched A.-S."/>
            <person name="Charusanti P."/>
            <person name="Shaw S."/>
            <person name="Blin K."/>
            <person name="Weber T."/>
        </authorList>
    </citation>
    <scope>NUCLEOTIDE SEQUENCE [LARGE SCALE GENOMIC DNA]</scope>
    <source>
        <strain evidence="3 4">NBC_00456</strain>
    </source>
</reference>
<evidence type="ECO:0000313" key="4">
    <source>
        <dbReference type="Proteomes" id="UP001341259"/>
    </source>
</evidence>
<evidence type="ECO:0000259" key="2">
    <source>
        <dbReference type="Pfam" id="PF04149"/>
    </source>
</evidence>
<dbReference type="InterPro" id="IPR007278">
    <property type="entry name" value="DUF397"/>
</dbReference>
<evidence type="ECO:0000256" key="1">
    <source>
        <dbReference type="SAM" id="MobiDB-lite"/>
    </source>
</evidence>
<protein>
    <submittedName>
        <fullName evidence="3">DUF397 domain-containing protein</fullName>
    </submittedName>
</protein>
<feature type="region of interest" description="Disordered" evidence="1">
    <location>
        <begin position="1"/>
        <end position="22"/>
    </location>
</feature>
<feature type="domain" description="DUF397" evidence="2">
    <location>
        <begin position="10"/>
        <end position="63"/>
    </location>
</feature>
<evidence type="ECO:0000313" key="3">
    <source>
        <dbReference type="EMBL" id="WUG95651.1"/>
    </source>
</evidence>
<gene>
    <name evidence="3" type="ORF">OHB29_22915</name>
</gene>
<sequence>MGSSLDLTRAQWRRSSYSGSSGGECVEVADLGLPGVAVRDSKNPEVGILALSPEAYVAFVGHVGRGGTSER</sequence>